<accession>A0AAU7LUE4</accession>
<name>A0AAU7LUE4_9BURK</name>
<protein>
    <submittedName>
        <fullName evidence="1">Uncharacterized protein</fullName>
    </submittedName>
</protein>
<reference evidence="1" key="1">
    <citation type="submission" date="2024-05" db="EMBL/GenBank/DDBJ databases">
        <authorList>
            <person name="Bunk B."/>
            <person name="Swiderski J."/>
            <person name="Sproer C."/>
            <person name="Thiel V."/>
        </authorList>
    </citation>
    <scope>NUCLEOTIDE SEQUENCE</scope>
    <source>
        <strain evidence="1">DSM 17735</strain>
    </source>
</reference>
<evidence type="ECO:0000313" key="1">
    <source>
        <dbReference type="EMBL" id="XBP71322.1"/>
    </source>
</evidence>
<gene>
    <name evidence="1" type="ORF">ABLV49_05835</name>
</gene>
<dbReference type="AlphaFoldDB" id="A0AAU7LUE4"/>
<dbReference type="EMBL" id="CP157675">
    <property type="protein sequence ID" value="XBP71322.1"/>
    <property type="molecule type" value="Genomic_DNA"/>
</dbReference>
<organism evidence="1">
    <name type="scientific">Polaromonas hydrogenivorans</name>
    <dbReference type="NCBI Taxonomy" id="335476"/>
    <lineage>
        <taxon>Bacteria</taxon>
        <taxon>Pseudomonadati</taxon>
        <taxon>Pseudomonadota</taxon>
        <taxon>Betaproteobacteria</taxon>
        <taxon>Burkholderiales</taxon>
        <taxon>Comamonadaceae</taxon>
        <taxon>Polaromonas</taxon>
    </lineage>
</organism>
<sequence length="264" mass="30266">MKEPHELAIAGYLAVAAGIPHPWRATQYRIDEVAAMVHVWITRQPQANVKKKRSWFGLLTAVQAIAEAPVNGPEMQWRHLNCMNFTCQIHTLDVLDERHFDLPWFGQPGLPFSNRLSRQVFACLKEGLEIPAICDIHNIPFADLWKFKHALDNGQVKFEYTASQKTDTATGPDAHLSPSAGSGNVPDVKDPVWERLITGELTIHIKTLSLQLILTKLRQQVSLQQNDEVKQLKLRELHRYVERNQRSLEYELNQFRKISQSEYA</sequence>
<proteinExistence type="predicted"/>
<dbReference type="RefSeq" id="WP_349280704.1">
    <property type="nucleotide sequence ID" value="NZ_CBCSCU010000017.1"/>
</dbReference>